<dbReference type="GO" id="GO:0004540">
    <property type="term" value="F:RNA nuclease activity"/>
    <property type="evidence" value="ECO:0007669"/>
    <property type="project" value="InterPro"/>
</dbReference>
<evidence type="ECO:0000259" key="1">
    <source>
        <dbReference type="Pfam" id="PF01936"/>
    </source>
</evidence>
<evidence type="ECO:0000313" key="2">
    <source>
        <dbReference type="EMBL" id="OAB48746.1"/>
    </source>
</evidence>
<dbReference type="EMBL" id="LVLH01000042">
    <property type="protein sequence ID" value="OAB48746.1"/>
    <property type="molecule type" value="Genomic_DNA"/>
</dbReference>
<dbReference type="PATRIC" id="fig|29557.3.peg.535"/>
<dbReference type="OrthoDB" id="9783963at2"/>
<proteinExistence type="predicted"/>
<dbReference type="AlphaFoldDB" id="A0A168R9B7"/>
<accession>A0A168R9B7</accession>
<dbReference type="CDD" id="cd11297">
    <property type="entry name" value="PIN_LabA-like_N_1"/>
    <property type="match status" value="1"/>
</dbReference>
<dbReference type="Pfam" id="PF01936">
    <property type="entry name" value="NYN"/>
    <property type="match status" value="1"/>
</dbReference>
<dbReference type="InterPro" id="IPR021139">
    <property type="entry name" value="NYN"/>
</dbReference>
<dbReference type="PANTHER" id="PTHR35811">
    <property type="entry name" value="SLR1870 PROTEIN"/>
    <property type="match status" value="1"/>
</dbReference>
<name>A0A168R9B7_9BACT</name>
<keyword evidence="3" id="KW-1185">Reference proteome</keyword>
<organism evidence="2 3">
    <name type="scientific">Mycoplasmopsis gallinarum</name>
    <dbReference type="NCBI Taxonomy" id="29557"/>
    <lineage>
        <taxon>Bacteria</taxon>
        <taxon>Bacillati</taxon>
        <taxon>Mycoplasmatota</taxon>
        <taxon>Mycoplasmoidales</taxon>
        <taxon>Metamycoplasmataceae</taxon>
        <taxon>Mycoplasmopsis</taxon>
    </lineage>
</organism>
<sequence length="413" mass="48245">MENKKIALLIDYDNFNDPKHIPLLLEDLQEKKFNIISKVAYYSLKASDKNKNEIFTKYNLEPKSVAVYGKSKNASDLILAMDAMNLMNQDFIDGICIASSDNDFAPVIHRIKSNGKIALGAGDERITEDYIKLFDDFINMAKIDKNNQNSTLNNQQNDNLSKLFIKIDQIINDLRSDSNEEYVDLSQCVQILKDNNRDFNPKNYGWKNSKTVPFFQSNLMTKHYDLKVENKVWYIKIKQNNQSPKKNENISDEITIFKTLLSKLKRKDGGVEFGSFIRELGKNSNYKNLPILKKKRKIEYFENKPFSDYFEIDKTKKNSISIRVKEDENSDKSSKKDTNSNSSEIEIYKQTILNNKTPEMNFAAFIEQIRKNHKSLSIFNKKDKKWKLFEQAPLNNYFEVNKRNSTVYIKIKK</sequence>
<dbReference type="Gene3D" id="3.40.50.1010">
    <property type="entry name" value="5'-nuclease"/>
    <property type="match status" value="1"/>
</dbReference>
<evidence type="ECO:0000313" key="3">
    <source>
        <dbReference type="Proteomes" id="UP000076983"/>
    </source>
</evidence>
<gene>
    <name evidence="2" type="ORF">MGALLINA_05350</name>
</gene>
<dbReference type="PANTHER" id="PTHR35811:SF1">
    <property type="entry name" value="HTH OST-TYPE DOMAIN-CONTAINING PROTEIN"/>
    <property type="match status" value="1"/>
</dbReference>
<dbReference type="Proteomes" id="UP000076983">
    <property type="component" value="Unassembled WGS sequence"/>
</dbReference>
<comment type="caution">
    <text evidence="2">The sequence shown here is derived from an EMBL/GenBank/DDBJ whole genome shotgun (WGS) entry which is preliminary data.</text>
</comment>
<protein>
    <recommendedName>
        <fullName evidence="1">NYN domain-containing protein</fullName>
    </recommendedName>
</protein>
<dbReference type="STRING" id="29557.MGALLINA_05350"/>
<reference evidence="2 3" key="1">
    <citation type="submission" date="2016-03" db="EMBL/GenBank/DDBJ databases">
        <title>Genome sequence of Mycoplasma gallinarum strain Mgn_IPT.</title>
        <authorList>
            <person name="Yacoub E."/>
            <person name="Sirand-Pugnet P."/>
            <person name="Barre A."/>
            <person name="Maurier F."/>
            <person name="Blanchard A."/>
            <person name="Ben Abdelmoumen B.M."/>
        </authorList>
    </citation>
    <scope>NUCLEOTIDE SEQUENCE [LARGE SCALE GENOMIC DNA]</scope>
    <source>
        <strain evidence="2 3">Mgn_IPT</strain>
    </source>
</reference>
<feature type="domain" description="NYN" evidence="1">
    <location>
        <begin position="5"/>
        <end position="139"/>
    </location>
</feature>
<dbReference type="RefSeq" id="WP_063626305.1">
    <property type="nucleotide sequence ID" value="NZ_LVLH01000042.1"/>
</dbReference>